<dbReference type="PANTHER" id="PTHR30582">
    <property type="entry name" value="L,D-TRANSPEPTIDASE"/>
    <property type="match status" value="1"/>
</dbReference>
<evidence type="ECO:0000256" key="6">
    <source>
        <dbReference type="PROSITE-ProRule" id="PRU01373"/>
    </source>
</evidence>
<proteinExistence type="predicted"/>
<feature type="active site" description="Nucleophile" evidence="6">
    <location>
        <position position="168"/>
    </location>
</feature>
<gene>
    <name evidence="8" type="ORF">PL9214291178</name>
</gene>
<keyword evidence="5 6" id="KW-0961">Cell wall biogenesis/degradation</keyword>
<keyword evidence="9" id="KW-1185">Reference proteome</keyword>
<sequence>MKTPNSFIKPIVFSHFNSFNPFNYTPIFSLKKFQPLGILATGAILTVMVGLTEGNLAIADEEHNLIARNMMELQQSSERWILIDLSRQRLIAWEGNQPVYAVIVSTGKADTPTRTGVFKIYTKYETTRMTGPDYDVPDVPYTMYYDGGMAIHGAYWHNLFGTPVSHGCTNVAVNHAKWLFEWASVGTPVIVHD</sequence>
<keyword evidence="4 6" id="KW-0573">Peptidoglycan synthesis</keyword>
<reference evidence="9" key="1">
    <citation type="submission" date="2015-10" db="EMBL/GenBank/DDBJ databases">
        <authorList>
            <person name="Regsiter A."/>
            <person name="william w."/>
        </authorList>
    </citation>
    <scope>NUCLEOTIDE SEQUENCE [LARGE SCALE GENOMIC DNA]</scope>
</reference>
<organism evidence="8 9">
    <name type="scientific">Planktothrix tepida PCC 9214</name>
    <dbReference type="NCBI Taxonomy" id="671072"/>
    <lineage>
        <taxon>Bacteria</taxon>
        <taxon>Bacillati</taxon>
        <taxon>Cyanobacteriota</taxon>
        <taxon>Cyanophyceae</taxon>
        <taxon>Oscillatoriophycideae</taxon>
        <taxon>Oscillatoriales</taxon>
        <taxon>Microcoleaceae</taxon>
        <taxon>Planktothrix</taxon>
    </lineage>
</organism>
<dbReference type="Proteomes" id="UP000184315">
    <property type="component" value="Unassembled WGS sequence"/>
</dbReference>
<dbReference type="InterPro" id="IPR038063">
    <property type="entry name" value="Transpep_catalytic_dom"/>
</dbReference>
<feature type="domain" description="L,D-TPase catalytic" evidence="7">
    <location>
        <begin position="79"/>
        <end position="192"/>
    </location>
</feature>
<evidence type="ECO:0000256" key="5">
    <source>
        <dbReference type="ARBA" id="ARBA00023316"/>
    </source>
</evidence>
<dbReference type="GO" id="GO:0071555">
    <property type="term" value="P:cell wall organization"/>
    <property type="evidence" value="ECO:0007669"/>
    <property type="project" value="UniProtKB-UniRule"/>
</dbReference>
<evidence type="ECO:0000256" key="4">
    <source>
        <dbReference type="ARBA" id="ARBA00022984"/>
    </source>
</evidence>
<dbReference type="GO" id="GO:0005576">
    <property type="term" value="C:extracellular region"/>
    <property type="evidence" value="ECO:0007669"/>
    <property type="project" value="TreeGrafter"/>
</dbReference>
<dbReference type="EMBL" id="CZDF01000132">
    <property type="protein sequence ID" value="CUR31587.1"/>
    <property type="molecule type" value="Genomic_DNA"/>
</dbReference>
<dbReference type="CDD" id="cd16913">
    <property type="entry name" value="YkuD_like"/>
    <property type="match status" value="1"/>
</dbReference>
<dbReference type="InterPro" id="IPR005490">
    <property type="entry name" value="LD_TPept_cat_dom"/>
</dbReference>
<dbReference type="PANTHER" id="PTHR30582:SF2">
    <property type="entry name" value="L,D-TRANSPEPTIDASE YCIB-RELATED"/>
    <property type="match status" value="1"/>
</dbReference>
<dbReference type="InterPro" id="IPR050979">
    <property type="entry name" value="LD-transpeptidase"/>
</dbReference>
<accession>A0A1J1LGE7</accession>
<dbReference type="AlphaFoldDB" id="A0A1J1LGE7"/>
<dbReference type="Pfam" id="PF03734">
    <property type="entry name" value="YkuD"/>
    <property type="match status" value="1"/>
</dbReference>
<evidence type="ECO:0000259" key="7">
    <source>
        <dbReference type="PROSITE" id="PS52029"/>
    </source>
</evidence>
<dbReference type="GO" id="GO:0018104">
    <property type="term" value="P:peptidoglycan-protein cross-linking"/>
    <property type="evidence" value="ECO:0007669"/>
    <property type="project" value="TreeGrafter"/>
</dbReference>
<evidence type="ECO:0000313" key="8">
    <source>
        <dbReference type="EMBL" id="CUR31587.1"/>
    </source>
</evidence>
<evidence type="ECO:0000313" key="9">
    <source>
        <dbReference type="Proteomes" id="UP000184315"/>
    </source>
</evidence>
<evidence type="ECO:0000256" key="1">
    <source>
        <dbReference type="ARBA" id="ARBA00004752"/>
    </source>
</evidence>
<evidence type="ECO:0000256" key="3">
    <source>
        <dbReference type="ARBA" id="ARBA00022960"/>
    </source>
</evidence>
<evidence type="ECO:0000256" key="2">
    <source>
        <dbReference type="ARBA" id="ARBA00022679"/>
    </source>
</evidence>
<keyword evidence="2" id="KW-0808">Transferase</keyword>
<dbReference type="UniPathway" id="UPA00219"/>
<feature type="active site" description="Proton donor/acceptor" evidence="6">
    <location>
        <position position="152"/>
    </location>
</feature>
<comment type="pathway">
    <text evidence="1 6">Cell wall biogenesis; peptidoglycan biosynthesis.</text>
</comment>
<dbReference type="PROSITE" id="PS52029">
    <property type="entry name" value="LD_TPASE"/>
    <property type="match status" value="1"/>
</dbReference>
<protein>
    <submittedName>
        <fullName evidence="8">ErfK/YbiS/YcfS/YnhG family protein</fullName>
    </submittedName>
</protein>
<name>A0A1J1LGE7_9CYAN</name>
<dbReference type="GO" id="GO:0016740">
    <property type="term" value="F:transferase activity"/>
    <property type="evidence" value="ECO:0007669"/>
    <property type="project" value="UniProtKB-KW"/>
</dbReference>
<keyword evidence="3 6" id="KW-0133">Cell shape</keyword>
<dbReference type="SUPFAM" id="SSF141523">
    <property type="entry name" value="L,D-transpeptidase catalytic domain-like"/>
    <property type="match status" value="1"/>
</dbReference>
<dbReference type="STRING" id="671072.PL9214291178"/>
<dbReference type="Gene3D" id="2.40.440.10">
    <property type="entry name" value="L,D-transpeptidase catalytic domain-like"/>
    <property type="match status" value="1"/>
</dbReference>
<dbReference type="GO" id="GO:0008360">
    <property type="term" value="P:regulation of cell shape"/>
    <property type="evidence" value="ECO:0007669"/>
    <property type="project" value="UniProtKB-UniRule"/>
</dbReference>
<dbReference type="GO" id="GO:0071972">
    <property type="term" value="F:peptidoglycan L,D-transpeptidase activity"/>
    <property type="evidence" value="ECO:0007669"/>
    <property type="project" value="TreeGrafter"/>
</dbReference>